<evidence type="ECO:0000256" key="1">
    <source>
        <dbReference type="ARBA" id="ARBA00004141"/>
    </source>
</evidence>
<dbReference type="InterPro" id="IPR013057">
    <property type="entry name" value="AA_transpt_TM"/>
</dbReference>
<feature type="compositionally biased region" description="Basic and acidic residues" evidence="6">
    <location>
        <begin position="33"/>
        <end position="53"/>
    </location>
</feature>
<evidence type="ECO:0000256" key="7">
    <source>
        <dbReference type="SAM" id="Phobius"/>
    </source>
</evidence>
<sequence>GFTGPSMAQSFDQTAISELPRIGNTPPTTRGDLCIRDDGKDYNKSESRSDSDPSKFNGYQTGKVEDPYGGKKIGMVRTTLIFFTNQVGIGILSLPGMLHTIGLIPGIITIIAFGVLATYTAYILIQFYRRYPQIRDVVDVGRIMGGRTLEIIVGIAHVLNLCLICASANVTLSIALNTITDHGLCTVGFIGIPMIICWLLCMPRTFSFAGWFGIPATISIFTSVIIVIIALAVNGPNTSTPGYLGESANEPLVMLLGPNPAATMNQQFESVLNVAFAYAGNQAFITVMCEMRNPSKDYPKAIIWLNIFGVPMYVIVACVIYSMAGQYVVSPALGSAPGVASQVAYGILFPTMLGSGLVFGHTGIKYMYNVVMDNIIKTRHKLTDNTFLTWCVWLGLGTTFWVTAFVLANAVPAFNSILAISSALFVTWFTFGMANAQWIFINWGYQFSTWRKSLLAIFNWFMILASAFLTVFGLYTSISDLNARIQDPNDPLNVFTCADNSLF</sequence>
<evidence type="ECO:0000256" key="5">
    <source>
        <dbReference type="ARBA" id="ARBA00023136"/>
    </source>
</evidence>
<dbReference type="OrthoDB" id="40134at2759"/>
<feature type="region of interest" description="Disordered" evidence="6">
    <location>
        <begin position="1"/>
        <end position="63"/>
    </location>
</feature>
<feature type="compositionally biased region" description="Polar residues" evidence="6">
    <location>
        <begin position="1"/>
        <end position="16"/>
    </location>
</feature>
<dbReference type="Pfam" id="PF01490">
    <property type="entry name" value="Aa_trans"/>
    <property type="match status" value="1"/>
</dbReference>
<feature type="transmembrane region" description="Helical" evidence="7">
    <location>
        <begin position="301"/>
        <end position="323"/>
    </location>
</feature>
<evidence type="ECO:0000256" key="4">
    <source>
        <dbReference type="ARBA" id="ARBA00022989"/>
    </source>
</evidence>
<accession>A0A8H6VM41</accession>
<comment type="similarity">
    <text evidence="2">Belongs to the amino acid/polyamine transporter 2 family.</text>
</comment>
<dbReference type="GO" id="GO:0015179">
    <property type="term" value="F:L-amino acid transmembrane transporter activity"/>
    <property type="evidence" value="ECO:0007669"/>
    <property type="project" value="TreeGrafter"/>
</dbReference>
<feature type="transmembrane region" description="Helical" evidence="7">
    <location>
        <begin position="80"/>
        <end position="98"/>
    </location>
</feature>
<reference evidence="9" key="1">
    <citation type="submission" date="2020-04" db="EMBL/GenBank/DDBJ databases">
        <title>Draft genome resource of the tomato pathogen Pseudocercospora fuligena.</title>
        <authorList>
            <person name="Zaccaron A."/>
        </authorList>
    </citation>
    <scope>NUCLEOTIDE SEQUENCE</scope>
    <source>
        <strain evidence="9">PF001</strain>
    </source>
</reference>
<keyword evidence="5 7" id="KW-0472">Membrane</keyword>
<evidence type="ECO:0000256" key="6">
    <source>
        <dbReference type="SAM" id="MobiDB-lite"/>
    </source>
</evidence>
<feature type="transmembrane region" description="Helical" evidence="7">
    <location>
        <begin position="182"/>
        <end position="201"/>
    </location>
</feature>
<feature type="transmembrane region" description="Helical" evidence="7">
    <location>
        <begin position="417"/>
        <end position="441"/>
    </location>
</feature>
<feature type="transmembrane region" description="Helical" evidence="7">
    <location>
        <begin position="343"/>
        <end position="366"/>
    </location>
</feature>
<dbReference type="GO" id="GO:0016020">
    <property type="term" value="C:membrane"/>
    <property type="evidence" value="ECO:0007669"/>
    <property type="project" value="UniProtKB-SubCell"/>
</dbReference>
<dbReference type="Proteomes" id="UP000660729">
    <property type="component" value="Unassembled WGS sequence"/>
</dbReference>
<name>A0A8H6VM41_9PEZI</name>
<keyword evidence="4 7" id="KW-1133">Transmembrane helix</keyword>
<organism evidence="9 10">
    <name type="scientific">Pseudocercospora fuligena</name>
    <dbReference type="NCBI Taxonomy" id="685502"/>
    <lineage>
        <taxon>Eukaryota</taxon>
        <taxon>Fungi</taxon>
        <taxon>Dikarya</taxon>
        <taxon>Ascomycota</taxon>
        <taxon>Pezizomycotina</taxon>
        <taxon>Dothideomycetes</taxon>
        <taxon>Dothideomycetidae</taxon>
        <taxon>Mycosphaerellales</taxon>
        <taxon>Mycosphaerellaceae</taxon>
        <taxon>Pseudocercospora</taxon>
    </lineage>
</organism>
<feature type="transmembrane region" description="Helical" evidence="7">
    <location>
        <begin position="104"/>
        <end position="125"/>
    </location>
</feature>
<keyword evidence="10" id="KW-1185">Reference proteome</keyword>
<feature type="transmembrane region" description="Helical" evidence="7">
    <location>
        <begin position="270"/>
        <end position="289"/>
    </location>
</feature>
<keyword evidence="3 7" id="KW-0812">Transmembrane</keyword>
<dbReference type="PANTHER" id="PTHR22950">
    <property type="entry name" value="AMINO ACID TRANSPORTER"/>
    <property type="match status" value="1"/>
</dbReference>
<dbReference type="AlphaFoldDB" id="A0A8H6VM41"/>
<gene>
    <name evidence="9" type="ORF">HII31_03234</name>
</gene>
<comment type="subcellular location">
    <subcellularLocation>
        <location evidence="1">Membrane</location>
        <topology evidence="1">Multi-pass membrane protein</topology>
    </subcellularLocation>
</comment>
<dbReference type="EMBL" id="JABCIY010000040">
    <property type="protein sequence ID" value="KAF7195342.1"/>
    <property type="molecule type" value="Genomic_DNA"/>
</dbReference>
<proteinExistence type="inferred from homology"/>
<evidence type="ECO:0000313" key="10">
    <source>
        <dbReference type="Proteomes" id="UP000660729"/>
    </source>
</evidence>
<dbReference type="PIRSF" id="PIRSF006060">
    <property type="entry name" value="AA_transporter"/>
    <property type="match status" value="1"/>
</dbReference>
<protein>
    <submittedName>
        <fullName evidence="9">N amino acid transport system protein</fullName>
    </submittedName>
</protein>
<evidence type="ECO:0000256" key="2">
    <source>
        <dbReference type="ARBA" id="ARBA00008066"/>
    </source>
</evidence>
<evidence type="ECO:0000256" key="3">
    <source>
        <dbReference type="ARBA" id="ARBA00022692"/>
    </source>
</evidence>
<feature type="transmembrane region" description="Helical" evidence="7">
    <location>
        <begin position="453"/>
        <end position="475"/>
    </location>
</feature>
<feature type="transmembrane region" description="Helical" evidence="7">
    <location>
        <begin position="151"/>
        <end position="176"/>
    </location>
</feature>
<feature type="non-terminal residue" evidence="9">
    <location>
        <position position="503"/>
    </location>
</feature>
<dbReference type="Gene3D" id="1.20.1740.10">
    <property type="entry name" value="Amino acid/polyamine transporter I"/>
    <property type="match status" value="1"/>
</dbReference>
<evidence type="ECO:0000313" key="9">
    <source>
        <dbReference type="EMBL" id="KAF7195342.1"/>
    </source>
</evidence>
<comment type="caution">
    <text evidence="9">The sequence shown here is derived from an EMBL/GenBank/DDBJ whole genome shotgun (WGS) entry which is preliminary data.</text>
</comment>
<feature type="transmembrane region" description="Helical" evidence="7">
    <location>
        <begin position="208"/>
        <end position="233"/>
    </location>
</feature>
<evidence type="ECO:0000259" key="8">
    <source>
        <dbReference type="Pfam" id="PF01490"/>
    </source>
</evidence>
<dbReference type="PANTHER" id="PTHR22950:SF479">
    <property type="entry name" value="AMINO ACID TRANSPORTER (EUROFUNG)-RELATED"/>
    <property type="match status" value="1"/>
</dbReference>
<feature type="transmembrane region" description="Helical" evidence="7">
    <location>
        <begin position="387"/>
        <end position="411"/>
    </location>
</feature>
<feature type="domain" description="Amino acid transporter transmembrane" evidence="8">
    <location>
        <begin position="72"/>
        <end position="478"/>
    </location>
</feature>